<evidence type="ECO:0000256" key="1">
    <source>
        <dbReference type="ARBA" id="ARBA00004123"/>
    </source>
</evidence>
<dbReference type="STRING" id="77020.A0A0M9VN13"/>
<dbReference type="PANTHER" id="PTHR16431">
    <property type="entry name" value="NEUROGENIC PROTEIN MASTERMIND"/>
    <property type="match status" value="1"/>
</dbReference>
<evidence type="ECO:0000256" key="4">
    <source>
        <dbReference type="ARBA" id="ARBA00022618"/>
    </source>
</evidence>
<keyword evidence="14" id="KW-1185">Reference proteome</keyword>
<dbReference type="OrthoDB" id="74210at2759"/>
<organism evidence="13 14">
    <name type="scientific">Malassezia pachydermatis</name>
    <dbReference type="NCBI Taxonomy" id="77020"/>
    <lineage>
        <taxon>Eukaryota</taxon>
        <taxon>Fungi</taxon>
        <taxon>Dikarya</taxon>
        <taxon>Basidiomycota</taxon>
        <taxon>Ustilaginomycotina</taxon>
        <taxon>Malasseziomycetes</taxon>
        <taxon>Malasseziales</taxon>
        <taxon>Malasseziaceae</taxon>
        <taxon>Malassezia</taxon>
    </lineage>
</organism>
<dbReference type="GO" id="GO:0034080">
    <property type="term" value="P:CENP-A containing chromatin assembly"/>
    <property type="evidence" value="ECO:0007669"/>
    <property type="project" value="TreeGrafter"/>
</dbReference>
<keyword evidence="3" id="KW-0158">Chromosome</keyword>
<dbReference type="GO" id="GO:0005634">
    <property type="term" value="C:nucleus"/>
    <property type="evidence" value="ECO:0007669"/>
    <property type="project" value="UniProtKB-SubCell"/>
</dbReference>
<keyword evidence="7" id="KW-0862">Zinc</keyword>
<gene>
    <name evidence="13" type="ORF">Malapachy_0411</name>
</gene>
<dbReference type="GO" id="GO:0051301">
    <property type="term" value="P:cell division"/>
    <property type="evidence" value="ECO:0007669"/>
    <property type="project" value="UniProtKB-KW"/>
</dbReference>
<dbReference type="GO" id="GO:0007059">
    <property type="term" value="P:chromosome segregation"/>
    <property type="evidence" value="ECO:0007669"/>
    <property type="project" value="TreeGrafter"/>
</dbReference>
<keyword evidence="8" id="KW-0539">Nucleus</keyword>
<keyword evidence="6" id="KW-0498">Mitosis</keyword>
<evidence type="ECO:0000313" key="14">
    <source>
        <dbReference type="Proteomes" id="UP000037751"/>
    </source>
</evidence>
<dbReference type="PROSITE" id="PS51793">
    <property type="entry name" value="MIS18"/>
    <property type="match status" value="1"/>
</dbReference>
<evidence type="ECO:0000256" key="3">
    <source>
        <dbReference type="ARBA" id="ARBA00022454"/>
    </source>
</evidence>
<accession>A0A0M9VN13</accession>
<evidence type="ECO:0000256" key="7">
    <source>
        <dbReference type="ARBA" id="ARBA00022833"/>
    </source>
</evidence>
<evidence type="ECO:0000256" key="9">
    <source>
        <dbReference type="ARBA" id="ARBA00023306"/>
    </source>
</evidence>
<evidence type="ECO:0000256" key="10">
    <source>
        <dbReference type="ARBA" id="ARBA00023328"/>
    </source>
</evidence>
<feature type="domain" description="Mis18" evidence="12">
    <location>
        <begin position="39"/>
        <end position="139"/>
    </location>
</feature>
<evidence type="ECO:0000259" key="12">
    <source>
        <dbReference type="PROSITE" id="PS51793"/>
    </source>
</evidence>
<evidence type="ECO:0000256" key="2">
    <source>
        <dbReference type="ARBA" id="ARBA00004584"/>
    </source>
</evidence>
<dbReference type="RefSeq" id="XP_017990237.1">
    <property type="nucleotide sequence ID" value="XM_018134932.1"/>
</dbReference>
<dbReference type="GO" id="GO:0046872">
    <property type="term" value="F:metal ion binding"/>
    <property type="evidence" value="ECO:0007669"/>
    <property type="project" value="UniProtKB-KW"/>
</dbReference>
<dbReference type="AlphaFoldDB" id="A0A0M9VN13"/>
<dbReference type="InterPro" id="IPR004910">
    <property type="entry name" value="Yippee/Mis18/Cereblon"/>
</dbReference>
<evidence type="ECO:0000256" key="8">
    <source>
        <dbReference type="ARBA" id="ARBA00023242"/>
    </source>
</evidence>
<proteinExistence type="predicted"/>
<feature type="region of interest" description="Disordered" evidence="11">
    <location>
        <begin position="146"/>
        <end position="181"/>
    </location>
</feature>
<keyword evidence="4" id="KW-0132">Cell division</keyword>
<keyword evidence="5" id="KW-0479">Metal-binding</keyword>
<protein>
    <recommendedName>
        <fullName evidence="12">Mis18 domain-containing protein</fullName>
    </recommendedName>
</protein>
<dbReference type="InterPro" id="IPR034752">
    <property type="entry name" value="Mis18"/>
</dbReference>
<sequence length="238" mass="26355">MARAEAARRAEYTVWDTTPASFDTSRPSPPSVSAQTPPPMVFQCKECLHIVGDSSAWVMAHKDLSMIVLRESTNAVTIDERHTTQEAIAASDGLCTYTPLVCAHCGHMLGRKYKYTPPRLNDLRGHFAFYHNALFVYQLGLSSTKREPFESPRPISPAMAKDAGPIPAHQPSGGLPADTLPHRSDEEMEKIRTLLMVMGERLMRVEQYLQLPSSTTDATTKVSSSSYPTFTKKTPTPM</sequence>
<dbReference type="PANTHER" id="PTHR16431:SF1">
    <property type="entry name" value="NEUROGENIC PROTEIN MASTERMIND"/>
    <property type="match status" value="1"/>
</dbReference>
<dbReference type="GO" id="GO:0000775">
    <property type="term" value="C:chromosome, centromeric region"/>
    <property type="evidence" value="ECO:0007669"/>
    <property type="project" value="UniProtKB-SubCell"/>
</dbReference>
<keyword evidence="10" id="KW-0137">Centromere</keyword>
<dbReference type="GeneID" id="28726807"/>
<name>A0A0M9VN13_9BASI</name>
<dbReference type="VEuPathDB" id="FungiDB:Malapachy_0411"/>
<dbReference type="Proteomes" id="UP000037751">
    <property type="component" value="Unassembled WGS sequence"/>
</dbReference>
<keyword evidence="9" id="KW-0131">Cell cycle</keyword>
<evidence type="ECO:0000256" key="6">
    <source>
        <dbReference type="ARBA" id="ARBA00022776"/>
    </source>
</evidence>
<evidence type="ECO:0000256" key="11">
    <source>
        <dbReference type="SAM" id="MobiDB-lite"/>
    </source>
</evidence>
<feature type="region of interest" description="Disordered" evidence="11">
    <location>
        <begin position="214"/>
        <end position="238"/>
    </location>
</feature>
<dbReference type="Pfam" id="PF03226">
    <property type="entry name" value="Yippee-Mis18"/>
    <property type="match status" value="1"/>
</dbReference>
<comment type="caution">
    <text evidence="13">The sequence shown here is derived from an EMBL/GenBank/DDBJ whole genome shotgun (WGS) entry which is preliminary data.</text>
</comment>
<evidence type="ECO:0000256" key="5">
    <source>
        <dbReference type="ARBA" id="ARBA00022723"/>
    </source>
</evidence>
<evidence type="ECO:0000313" key="13">
    <source>
        <dbReference type="EMBL" id="KOS12605.1"/>
    </source>
</evidence>
<comment type="subcellular location">
    <subcellularLocation>
        <location evidence="2">Chromosome</location>
        <location evidence="2">Centromere</location>
    </subcellularLocation>
    <subcellularLocation>
        <location evidence="1">Nucleus</location>
    </subcellularLocation>
</comment>
<dbReference type="GO" id="GO:0000785">
    <property type="term" value="C:chromatin"/>
    <property type="evidence" value="ECO:0007669"/>
    <property type="project" value="TreeGrafter"/>
</dbReference>
<reference evidence="13 14" key="1">
    <citation type="submission" date="2015-07" db="EMBL/GenBank/DDBJ databases">
        <title>Draft Genome Sequence of Malassezia furfur CBS1878 and Malassezia pachydermatis CBS1879.</title>
        <authorList>
            <person name="Triana S."/>
            <person name="Ohm R."/>
            <person name="Gonzalez A."/>
            <person name="DeCock H."/>
            <person name="Restrepo S."/>
            <person name="Celis A."/>
        </authorList>
    </citation>
    <scope>NUCLEOTIDE SEQUENCE [LARGE SCALE GENOMIC DNA]</scope>
    <source>
        <strain evidence="13 14">CBS 1879</strain>
    </source>
</reference>
<dbReference type="EMBL" id="LGAV01000010">
    <property type="protein sequence ID" value="KOS12605.1"/>
    <property type="molecule type" value="Genomic_DNA"/>
</dbReference>